<sequence length="501" mass="56949">MRSIDLVNPAFISALPTELLLIVFKLVYISSRVPRPGPISSDPNNSEDDPEAPYETEWPREDLHVRTLFPYALSSVCTKWRDVMSLVPEFWTRIIIHTDAHDFSPSFLRAHLQWSRDLAIDITVLQQRANSFRNSKLLENSRLREIIDIVGPHVRRCRTLRFYVTYTSSLPNIASDFYGTAPNLTNLRLQASIGDGFGTSFHTNGPAEQFIYPMLQYLAIDGWNFVHLFTHASEWLERVFQTDRGSFDILSISHFEQDESEGRVTPGGRRFSLEEAWSYLSSAAIGLYLEDLDFDCELPLELEGNPTLNPPPQPHPPINPSPVVALFLIGLGSKLTASLLSHSRRDALPLAVLTVTHSPISDIRTEDFPANSDFITFDGIAHSPHDMARLLAHWQGQSLHVRKCPAFDDSVLDMLGRTFVDEHDEQLRFNAMNLRDLSLDGCVGFSMEALKRMVGERWERVALGGRLDSITIRRMPGVTEEDRDWLTERLLMGFSWRDEEG</sequence>
<accession>A0A369JKL4</accession>
<comment type="caution">
    <text evidence="1">The sequence shown here is derived from an EMBL/GenBank/DDBJ whole genome shotgun (WGS) entry which is preliminary data.</text>
</comment>
<dbReference type="STRING" id="39966.A0A369JKL4"/>
<name>A0A369JKL4_HYPMA</name>
<dbReference type="AlphaFoldDB" id="A0A369JKL4"/>
<keyword evidence="2" id="KW-1185">Reference proteome</keyword>
<dbReference type="Proteomes" id="UP000076154">
    <property type="component" value="Unassembled WGS sequence"/>
</dbReference>
<dbReference type="OrthoDB" id="3001771at2759"/>
<proteinExistence type="predicted"/>
<evidence type="ECO:0000313" key="2">
    <source>
        <dbReference type="Proteomes" id="UP000076154"/>
    </source>
</evidence>
<reference evidence="1" key="1">
    <citation type="submission" date="2018-04" db="EMBL/GenBank/DDBJ databases">
        <title>Whole genome sequencing of Hypsizygus marmoreus.</title>
        <authorList>
            <person name="Choi I.-G."/>
            <person name="Min B."/>
            <person name="Kim J.-G."/>
            <person name="Kim S."/>
            <person name="Oh Y.-L."/>
            <person name="Kong W.-S."/>
            <person name="Park H."/>
            <person name="Jeong J."/>
            <person name="Song E.-S."/>
        </authorList>
    </citation>
    <scope>NUCLEOTIDE SEQUENCE [LARGE SCALE GENOMIC DNA]</scope>
    <source>
        <strain evidence="1">51987-8</strain>
    </source>
</reference>
<evidence type="ECO:0000313" key="1">
    <source>
        <dbReference type="EMBL" id="RDB21872.1"/>
    </source>
</evidence>
<gene>
    <name evidence="1" type="ORF">Hypma_011158</name>
</gene>
<evidence type="ECO:0008006" key="3">
    <source>
        <dbReference type="Google" id="ProtNLM"/>
    </source>
</evidence>
<organism evidence="1 2">
    <name type="scientific">Hypsizygus marmoreus</name>
    <name type="common">White beech mushroom</name>
    <name type="synonym">Agaricus marmoreus</name>
    <dbReference type="NCBI Taxonomy" id="39966"/>
    <lineage>
        <taxon>Eukaryota</taxon>
        <taxon>Fungi</taxon>
        <taxon>Dikarya</taxon>
        <taxon>Basidiomycota</taxon>
        <taxon>Agaricomycotina</taxon>
        <taxon>Agaricomycetes</taxon>
        <taxon>Agaricomycetidae</taxon>
        <taxon>Agaricales</taxon>
        <taxon>Tricholomatineae</taxon>
        <taxon>Lyophyllaceae</taxon>
        <taxon>Hypsizygus</taxon>
    </lineage>
</organism>
<protein>
    <recommendedName>
        <fullName evidence="3">F-box domain-containing protein</fullName>
    </recommendedName>
</protein>
<dbReference type="InParanoid" id="A0A369JKL4"/>
<dbReference type="EMBL" id="LUEZ02000053">
    <property type="protein sequence ID" value="RDB21872.1"/>
    <property type="molecule type" value="Genomic_DNA"/>
</dbReference>